<evidence type="ECO:0000313" key="3">
    <source>
        <dbReference type="Proteomes" id="UP000298513"/>
    </source>
</evidence>
<sequence>MPTSVRPPDHARPHTGQATDQTRCADLPRKPAVWHHMSLTPGTPPNFLRGAEACPHRPVRERLAQKRSSTLN</sequence>
<dbReference type="EMBL" id="SRRU01000002">
    <property type="protein sequence ID" value="TGN85620.1"/>
    <property type="molecule type" value="Genomic_DNA"/>
</dbReference>
<feature type="region of interest" description="Disordered" evidence="1">
    <location>
        <begin position="1"/>
        <end position="24"/>
    </location>
</feature>
<proteinExistence type="predicted"/>
<dbReference type="AlphaFoldDB" id="A0A4Z1DMR5"/>
<accession>A0A4Z1DMR5</accession>
<name>A0A4Z1DMR5_STRGP</name>
<dbReference type="Proteomes" id="UP000298513">
    <property type="component" value="Unassembled WGS sequence"/>
</dbReference>
<comment type="caution">
    <text evidence="2">The sequence shown here is derived from an EMBL/GenBank/DDBJ whole genome shotgun (WGS) entry which is preliminary data.</text>
</comment>
<reference evidence="2 3" key="1">
    <citation type="submission" date="2019-04" db="EMBL/GenBank/DDBJ databases">
        <title>Streptomyces sp. nov. Bv016 isolated from bark of Buahinia variegata.</title>
        <authorList>
            <person name="Kanchanasin P."/>
            <person name="Tanasupawat S."/>
            <person name="Yuki M."/>
            <person name="Kudo T."/>
        </authorList>
    </citation>
    <scope>NUCLEOTIDE SEQUENCE [LARGE SCALE GENOMIC DNA]</scope>
    <source>
        <strain evidence="2 3">JCM 4765</strain>
    </source>
</reference>
<keyword evidence="3" id="KW-1185">Reference proteome</keyword>
<evidence type="ECO:0000256" key="1">
    <source>
        <dbReference type="SAM" id="MobiDB-lite"/>
    </source>
</evidence>
<evidence type="ECO:0000313" key="2">
    <source>
        <dbReference type="EMBL" id="TGN85620.1"/>
    </source>
</evidence>
<protein>
    <submittedName>
        <fullName evidence="2">Uncharacterized protein</fullName>
    </submittedName>
</protein>
<organism evidence="2 3">
    <name type="scientific">Streptomyces griseoluteus</name>
    <dbReference type="NCBI Taxonomy" id="29306"/>
    <lineage>
        <taxon>Bacteria</taxon>
        <taxon>Bacillati</taxon>
        <taxon>Actinomycetota</taxon>
        <taxon>Actinomycetes</taxon>
        <taxon>Kitasatosporales</taxon>
        <taxon>Streptomycetaceae</taxon>
        <taxon>Streptomyces</taxon>
    </lineage>
</organism>
<gene>
    <name evidence="2" type="ORF">E5082_05815</name>
</gene>